<evidence type="ECO:0000313" key="2">
    <source>
        <dbReference type="EMBL" id="MFC6356334.1"/>
    </source>
</evidence>
<accession>A0ABW1VHZ4</accession>
<dbReference type="EMBL" id="JBHSTP010000002">
    <property type="protein sequence ID" value="MFC6356334.1"/>
    <property type="molecule type" value="Genomic_DNA"/>
</dbReference>
<comment type="caution">
    <text evidence="2">The sequence shown here is derived from an EMBL/GenBank/DDBJ whole genome shotgun (WGS) entry which is preliminary data.</text>
</comment>
<feature type="transmembrane region" description="Helical" evidence="1">
    <location>
        <begin position="98"/>
        <end position="122"/>
    </location>
</feature>
<name>A0ABW1VHZ4_9MICO</name>
<keyword evidence="1" id="KW-0472">Membrane</keyword>
<keyword evidence="3" id="KW-1185">Reference proteome</keyword>
<evidence type="ECO:0000313" key="3">
    <source>
        <dbReference type="Proteomes" id="UP001596306"/>
    </source>
</evidence>
<organism evidence="2 3">
    <name type="scientific">Luethyella okanaganae</name>
    <dbReference type="NCBI Taxonomy" id="69372"/>
    <lineage>
        <taxon>Bacteria</taxon>
        <taxon>Bacillati</taxon>
        <taxon>Actinomycetota</taxon>
        <taxon>Actinomycetes</taxon>
        <taxon>Micrococcales</taxon>
        <taxon>Microbacteriaceae</taxon>
        <taxon>Luethyella</taxon>
    </lineage>
</organism>
<evidence type="ECO:0000256" key="1">
    <source>
        <dbReference type="SAM" id="Phobius"/>
    </source>
</evidence>
<protein>
    <submittedName>
        <fullName evidence="2">Uncharacterized protein</fullName>
    </submittedName>
</protein>
<keyword evidence="1" id="KW-1133">Transmembrane helix</keyword>
<keyword evidence="1" id="KW-0812">Transmembrane</keyword>
<sequence>MRLNAIRRVALPGMRAFRASFVSVLIMSAVIVGLLAMHASGAEHVANTVATVVGQSAHTAHRAAAAESTAGHVAVVSTTIAASTASAISEWSDECLHGALGCMVMAMTCAMFVVLAIATLLAGRPAPRKRLLDAGTRVAVIVQDVSSRFHRPDLTVLSISRT</sequence>
<reference evidence="3" key="1">
    <citation type="journal article" date="2019" name="Int. J. Syst. Evol. Microbiol.">
        <title>The Global Catalogue of Microorganisms (GCM) 10K type strain sequencing project: providing services to taxonomists for standard genome sequencing and annotation.</title>
        <authorList>
            <consortium name="The Broad Institute Genomics Platform"/>
            <consortium name="The Broad Institute Genome Sequencing Center for Infectious Disease"/>
            <person name="Wu L."/>
            <person name="Ma J."/>
        </authorList>
    </citation>
    <scope>NUCLEOTIDE SEQUENCE [LARGE SCALE GENOMIC DNA]</scope>
    <source>
        <strain evidence="3">CCUG 43304</strain>
    </source>
</reference>
<proteinExistence type="predicted"/>
<dbReference type="RefSeq" id="WP_386730600.1">
    <property type="nucleotide sequence ID" value="NZ_JBHSTP010000002.1"/>
</dbReference>
<gene>
    <name evidence="2" type="ORF">ACFQB0_09465</name>
</gene>
<dbReference type="Proteomes" id="UP001596306">
    <property type="component" value="Unassembled WGS sequence"/>
</dbReference>
<feature type="transmembrane region" description="Helical" evidence="1">
    <location>
        <begin position="21"/>
        <end position="39"/>
    </location>
</feature>